<dbReference type="NCBIfam" id="TIGR00531">
    <property type="entry name" value="BCCP"/>
    <property type="match status" value="1"/>
</dbReference>
<reference evidence="7 8" key="1">
    <citation type="submission" date="2018-06" db="EMBL/GenBank/DDBJ databases">
        <title>Genomic Encyclopedia of Type Strains, Phase IV (KMG-IV): sequencing the most valuable type-strain genomes for metagenomic binning, comparative biology and taxonomic classification.</title>
        <authorList>
            <person name="Goeker M."/>
        </authorList>
    </citation>
    <scope>NUCLEOTIDE SEQUENCE [LARGE SCALE GENOMIC DNA]</scope>
    <source>
        <strain evidence="7 8">DSM 25520</strain>
    </source>
</reference>
<name>A0A366HBI3_9BURK</name>
<dbReference type="GO" id="GO:0006633">
    <property type="term" value="P:fatty acid biosynthetic process"/>
    <property type="evidence" value="ECO:0007669"/>
    <property type="project" value="UniProtKB-UniPathway"/>
</dbReference>
<dbReference type="SUPFAM" id="SSF51230">
    <property type="entry name" value="Single hybrid motif"/>
    <property type="match status" value="1"/>
</dbReference>
<accession>A0A366HBI3</accession>
<organism evidence="7 8">
    <name type="scientific">Eoetvoesiella caeni</name>
    <dbReference type="NCBI Taxonomy" id="645616"/>
    <lineage>
        <taxon>Bacteria</taxon>
        <taxon>Pseudomonadati</taxon>
        <taxon>Pseudomonadota</taxon>
        <taxon>Betaproteobacteria</taxon>
        <taxon>Burkholderiales</taxon>
        <taxon>Alcaligenaceae</taxon>
        <taxon>Eoetvoesiella</taxon>
    </lineage>
</organism>
<dbReference type="PROSITE" id="PS50968">
    <property type="entry name" value="BIOTINYL_LIPOYL"/>
    <property type="match status" value="1"/>
</dbReference>
<dbReference type="GO" id="GO:0009317">
    <property type="term" value="C:acetyl-CoA carboxylase complex"/>
    <property type="evidence" value="ECO:0007669"/>
    <property type="project" value="InterPro"/>
</dbReference>
<feature type="compositionally biased region" description="Low complexity" evidence="5">
    <location>
        <begin position="65"/>
        <end position="82"/>
    </location>
</feature>
<dbReference type="OrthoDB" id="5297413at2"/>
<dbReference type="InterPro" id="IPR000089">
    <property type="entry name" value="Biotin_lipoyl"/>
</dbReference>
<dbReference type="PANTHER" id="PTHR45266:SF3">
    <property type="entry name" value="OXALOACETATE DECARBOXYLASE ALPHA CHAIN"/>
    <property type="match status" value="1"/>
</dbReference>
<sequence>MDIDLAELASLVALLKEAEFTEFRYDKGDVHIMVRRGGVDDIEAPPVTTRAAAPKVDNAARRESPAVSRSASAALSTSAGGSPLEPMPGTITVTAPMLGTFYSAPKPGEPAFVQVGAHIEPDSVLCIIEVMKLMNSVHAELCGEVVAVHARDGELVEFGQPLFSIRETETP</sequence>
<feature type="domain" description="Lipoyl-binding" evidence="6">
    <location>
        <begin position="90"/>
        <end position="166"/>
    </location>
</feature>
<protein>
    <recommendedName>
        <fullName evidence="2 4">Biotin carboxyl carrier protein of acetyl-CoA carboxylase</fullName>
    </recommendedName>
</protein>
<comment type="function">
    <text evidence="1 4">This protein is a component of the acetyl coenzyme A carboxylase complex; first, biotin carboxylase catalyzes the carboxylation of the carrier protein and then the transcarboxylase transfers the carboxyl group to form malonyl-CoA.</text>
</comment>
<dbReference type="AlphaFoldDB" id="A0A366HBI3"/>
<evidence type="ECO:0000313" key="8">
    <source>
        <dbReference type="Proteomes" id="UP000253628"/>
    </source>
</evidence>
<evidence type="ECO:0000256" key="3">
    <source>
        <dbReference type="ARBA" id="ARBA00023267"/>
    </source>
</evidence>
<dbReference type="GO" id="GO:0003989">
    <property type="term" value="F:acetyl-CoA carboxylase activity"/>
    <property type="evidence" value="ECO:0007669"/>
    <property type="project" value="InterPro"/>
</dbReference>
<keyword evidence="4" id="KW-0443">Lipid metabolism</keyword>
<keyword evidence="4" id="KW-0275">Fatty acid biosynthesis</keyword>
<dbReference type="InterPro" id="IPR001249">
    <property type="entry name" value="AcCoA_biotinCC"/>
</dbReference>
<dbReference type="Proteomes" id="UP000253628">
    <property type="component" value="Unassembled WGS sequence"/>
</dbReference>
<dbReference type="UniPathway" id="UPA00094"/>
<evidence type="ECO:0000259" key="6">
    <source>
        <dbReference type="PROSITE" id="PS50968"/>
    </source>
</evidence>
<dbReference type="PRINTS" id="PR01071">
    <property type="entry name" value="ACOABIOTINCC"/>
</dbReference>
<gene>
    <name evidence="7" type="ORF">DFR37_106155</name>
</gene>
<evidence type="ECO:0000256" key="4">
    <source>
        <dbReference type="RuleBase" id="RU364072"/>
    </source>
</evidence>
<dbReference type="InterPro" id="IPR050709">
    <property type="entry name" value="Biotin_Carboxyl_Carrier/Decarb"/>
</dbReference>
<keyword evidence="4" id="KW-0444">Lipid biosynthesis</keyword>
<dbReference type="CDD" id="cd06850">
    <property type="entry name" value="biotinyl_domain"/>
    <property type="match status" value="1"/>
</dbReference>
<feature type="region of interest" description="Disordered" evidence="5">
    <location>
        <begin position="45"/>
        <end position="87"/>
    </location>
</feature>
<proteinExistence type="predicted"/>
<dbReference type="InterPro" id="IPR011053">
    <property type="entry name" value="Single_hybrid_motif"/>
</dbReference>
<comment type="pathway">
    <text evidence="4">Lipid metabolism; fatty acid biosynthesis.</text>
</comment>
<evidence type="ECO:0000256" key="2">
    <source>
        <dbReference type="ARBA" id="ARBA00017562"/>
    </source>
</evidence>
<keyword evidence="8" id="KW-1185">Reference proteome</keyword>
<evidence type="ECO:0000313" key="7">
    <source>
        <dbReference type="EMBL" id="RBP38861.1"/>
    </source>
</evidence>
<keyword evidence="4" id="KW-0276">Fatty acid metabolism</keyword>
<dbReference type="Gene3D" id="2.40.50.100">
    <property type="match status" value="1"/>
</dbReference>
<dbReference type="PANTHER" id="PTHR45266">
    <property type="entry name" value="OXALOACETATE DECARBOXYLASE ALPHA CHAIN"/>
    <property type="match status" value="1"/>
</dbReference>
<dbReference type="EMBL" id="QNRQ01000006">
    <property type="protein sequence ID" value="RBP38861.1"/>
    <property type="molecule type" value="Genomic_DNA"/>
</dbReference>
<comment type="caution">
    <text evidence="7">The sequence shown here is derived from an EMBL/GenBank/DDBJ whole genome shotgun (WGS) entry which is preliminary data.</text>
</comment>
<dbReference type="RefSeq" id="WP_113933700.1">
    <property type="nucleotide sequence ID" value="NZ_JACCEU010000007.1"/>
</dbReference>
<evidence type="ECO:0000256" key="1">
    <source>
        <dbReference type="ARBA" id="ARBA00003761"/>
    </source>
</evidence>
<dbReference type="Pfam" id="PF00364">
    <property type="entry name" value="Biotin_lipoyl"/>
    <property type="match status" value="1"/>
</dbReference>
<keyword evidence="3 4" id="KW-0092">Biotin</keyword>
<evidence type="ECO:0000256" key="5">
    <source>
        <dbReference type="SAM" id="MobiDB-lite"/>
    </source>
</evidence>